<dbReference type="EMBL" id="LR796214">
    <property type="protein sequence ID" value="CAB4127701.1"/>
    <property type="molecule type" value="Genomic_DNA"/>
</dbReference>
<protein>
    <submittedName>
        <fullName evidence="2">Uncharacterized protein</fullName>
    </submittedName>
</protein>
<gene>
    <name evidence="2" type="ORF">UFOVP93_39</name>
</gene>
<reference evidence="2" key="1">
    <citation type="submission" date="2020-04" db="EMBL/GenBank/DDBJ databases">
        <authorList>
            <person name="Chiriac C."/>
            <person name="Salcher M."/>
            <person name="Ghai R."/>
            <person name="Kavagutti S V."/>
        </authorList>
    </citation>
    <scope>NUCLEOTIDE SEQUENCE</scope>
</reference>
<keyword evidence="1" id="KW-0812">Transmembrane</keyword>
<organism evidence="2">
    <name type="scientific">uncultured Caudovirales phage</name>
    <dbReference type="NCBI Taxonomy" id="2100421"/>
    <lineage>
        <taxon>Viruses</taxon>
        <taxon>Duplodnaviria</taxon>
        <taxon>Heunggongvirae</taxon>
        <taxon>Uroviricota</taxon>
        <taxon>Caudoviricetes</taxon>
        <taxon>Peduoviridae</taxon>
        <taxon>Maltschvirus</taxon>
        <taxon>Maltschvirus maltsch</taxon>
    </lineage>
</organism>
<evidence type="ECO:0000256" key="1">
    <source>
        <dbReference type="SAM" id="Phobius"/>
    </source>
</evidence>
<sequence length="141" mass="16651">MKRQNCTRNTRKRIKENNHSYTHPQLLAIILQLRRGFSSITRRGNRMITKKILKRIFKKLINFCNLPLFFYVLLGMSYLLLIMALMIMILSDSRTISFSDSFSENIFISPMKQKTKDVHTERVSGFYSRLLSPQEPLGKEF</sequence>
<proteinExistence type="predicted"/>
<accession>A0A6J5L014</accession>
<feature type="transmembrane region" description="Helical" evidence="1">
    <location>
        <begin position="60"/>
        <end position="90"/>
    </location>
</feature>
<keyword evidence="1" id="KW-0472">Membrane</keyword>
<evidence type="ECO:0000313" key="2">
    <source>
        <dbReference type="EMBL" id="CAB4127701.1"/>
    </source>
</evidence>
<keyword evidence="1" id="KW-1133">Transmembrane helix</keyword>
<name>A0A6J5L014_9CAUD</name>